<dbReference type="PaxDb" id="2903-EOD34790"/>
<dbReference type="AlphaFoldDB" id="A0A0D3KGA5"/>
<dbReference type="KEGG" id="ehx:EMIHUDRAFT_363350"/>
<reference evidence="1" key="2">
    <citation type="submission" date="2024-10" db="UniProtKB">
        <authorList>
            <consortium name="EnsemblProtists"/>
        </authorList>
    </citation>
    <scope>IDENTIFICATION</scope>
</reference>
<dbReference type="Proteomes" id="UP000013827">
    <property type="component" value="Unassembled WGS sequence"/>
</dbReference>
<dbReference type="RefSeq" id="XP_005787219.1">
    <property type="nucleotide sequence ID" value="XM_005787162.1"/>
</dbReference>
<protein>
    <submittedName>
        <fullName evidence="1">Uncharacterized protein</fullName>
    </submittedName>
</protein>
<dbReference type="HOGENOM" id="CLU_2927439_0_0_1"/>
<dbReference type="EnsemblProtists" id="EOD34790">
    <property type="protein sequence ID" value="EOD34790"/>
    <property type="gene ID" value="EMIHUDRAFT_363350"/>
</dbReference>
<evidence type="ECO:0000313" key="1">
    <source>
        <dbReference type="EnsemblProtists" id="EOD34790"/>
    </source>
</evidence>
<evidence type="ECO:0000313" key="2">
    <source>
        <dbReference type="Proteomes" id="UP000013827"/>
    </source>
</evidence>
<reference evidence="2" key="1">
    <citation type="journal article" date="2013" name="Nature">
        <title>Pan genome of the phytoplankton Emiliania underpins its global distribution.</title>
        <authorList>
            <person name="Read B.A."/>
            <person name="Kegel J."/>
            <person name="Klute M.J."/>
            <person name="Kuo A."/>
            <person name="Lefebvre S.C."/>
            <person name="Maumus F."/>
            <person name="Mayer C."/>
            <person name="Miller J."/>
            <person name="Monier A."/>
            <person name="Salamov A."/>
            <person name="Young J."/>
            <person name="Aguilar M."/>
            <person name="Claverie J.M."/>
            <person name="Frickenhaus S."/>
            <person name="Gonzalez K."/>
            <person name="Herman E.K."/>
            <person name="Lin Y.C."/>
            <person name="Napier J."/>
            <person name="Ogata H."/>
            <person name="Sarno A.F."/>
            <person name="Shmutz J."/>
            <person name="Schroeder D."/>
            <person name="de Vargas C."/>
            <person name="Verret F."/>
            <person name="von Dassow P."/>
            <person name="Valentin K."/>
            <person name="Van de Peer Y."/>
            <person name="Wheeler G."/>
            <person name="Dacks J.B."/>
            <person name="Delwiche C.F."/>
            <person name="Dyhrman S.T."/>
            <person name="Glockner G."/>
            <person name="John U."/>
            <person name="Richards T."/>
            <person name="Worden A.Z."/>
            <person name="Zhang X."/>
            <person name="Grigoriev I.V."/>
            <person name="Allen A.E."/>
            <person name="Bidle K."/>
            <person name="Borodovsky M."/>
            <person name="Bowler C."/>
            <person name="Brownlee C."/>
            <person name="Cock J.M."/>
            <person name="Elias M."/>
            <person name="Gladyshev V.N."/>
            <person name="Groth M."/>
            <person name="Guda C."/>
            <person name="Hadaegh A."/>
            <person name="Iglesias-Rodriguez M.D."/>
            <person name="Jenkins J."/>
            <person name="Jones B.M."/>
            <person name="Lawson T."/>
            <person name="Leese F."/>
            <person name="Lindquist E."/>
            <person name="Lobanov A."/>
            <person name="Lomsadze A."/>
            <person name="Malik S.B."/>
            <person name="Marsh M.E."/>
            <person name="Mackinder L."/>
            <person name="Mock T."/>
            <person name="Mueller-Roeber B."/>
            <person name="Pagarete A."/>
            <person name="Parker M."/>
            <person name="Probert I."/>
            <person name="Quesneville H."/>
            <person name="Raines C."/>
            <person name="Rensing S.A."/>
            <person name="Riano-Pachon D.M."/>
            <person name="Richier S."/>
            <person name="Rokitta S."/>
            <person name="Shiraiwa Y."/>
            <person name="Soanes D.M."/>
            <person name="van der Giezen M."/>
            <person name="Wahlund T.M."/>
            <person name="Williams B."/>
            <person name="Wilson W."/>
            <person name="Wolfe G."/>
            <person name="Wurch L.L."/>
        </authorList>
    </citation>
    <scope>NUCLEOTIDE SEQUENCE</scope>
</reference>
<dbReference type="GeneID" id="17280061"/>
<name>A0A0D3KGA5_EMIH1</name>
<organism evidence="1 2">
    <name type="scientific">Emiliania huxleyi (strain CCMP1516)</name>
    <dbReference type="NCBI Taxonomy" id="280463"/>
    <lineage>
        <taxon>Eukaryota</taxon>
        <taxon>Haptista</taxon>
        <taxon>Haptophyta</taxon>
        <taxon>Prymnesiophyceae</taxon>
        <taxon>Isochrysidales</taxon>
        <taxon>Noelaerhabdaceae</taxon>
        <taxon>Emiliania</taxon>
    </lineage>
</organism>
<sequence length="61" mass="6596">MARLCGLCSRALLLQARRKLDAHRSRRLLSSLRILPVESLVSLLASRSSDPAPTASACLPP</sequence>
<proteinExistence type="predicted"/>
<keyword evidence="2" id="KW-1185">Reference proteome</keyword>
<accession>A0A0D3KGA5</accession>